<reference evidence="1" key="1">
    <citation type="submission" date="2020-08" db="EMBL/GenBank/DDBJ databases">
        <title>Multicomponent nature underlies the extraordinary mechanical properties of spider dragline silk.</title>
        <authorList>
            <person name="Kono N."/>
            <person name="Nakamura H."/>
            <person name="Mori M."/>
            <person name="Yoshida Y."/>
            <person name="Ohtoshi R."/>
            <person name="Malay A.D."/>
            <person name="Moran D.A.P."/>
            <person name="Tomita M."/>
            <person name="Numata K."/>
            <person name="Arakawa K."/>
        </authorList>
    </citation>
    <scope>NUCLEOTIDE SEQUENCE</scope>
</reference>
<keyword evidence="2" id="KW-1185">Reference proteome</keyword>
<accession>A0A8X6N8V1</accession>
<evidence type="ECO:0000313" key="1">
    <source>
        <dbReference type="EMBL" id="GFT01159.1"/>
    </source>
</evidence>
<dbReference type="GO" id="GO:0003676">
    <property type="term" value="F:nucleic acid binding"/>
    <property type="evidence" value="ECO:0007669"/>
    <property type="project" value="InterPro"/>
</dbReference>
<name>A0A8X6N8V1_NEPPI</name>
<gene>
    <name evidence="1" type="ORF">NPIL_214851</name>
</gene>
<proteinExistence type="predicted"/>
<comment type="caution">
    <text evidence="1">The sequence shown here is derived from an EMBL/GenBank/DDBJ whole genome shotgun (WGS) entry which is preliminary data.</text>
</comment>
<dbReference type="InterPro" id="IPR036397">
    <property type="entry name" value="RNaseH_sf"/>
</dbReference>
<protein>
    <submittedName>
        <fullName evidence="1">Uncharacterized protein</fullName>
    </submittedName>
</protein>
<evidence type="ECO:0000313" key="2">
    <source>
        <dbReference type="Proteomes" id="UP000887013"/>
    </source>
</evidence>
<dbReference type="EMBL" id="BMAW01006905">
    <property type="protein sequence ID" value="GFT01159.1"/>
    <property type="molecule type" value="Genomic_DNA"/>
</dbReference>
<organism evidence="1 2">
    <name type="scientific">Nephila pilipes</name>
    <name type="common">Giant wood spider</name>
    <name type="synonym">Nephila maculata</name>
    <dbReference type="NCBI Taxonomy" id="299642"/>
    <lineage>
        <taxon>Eukaryota</taxon>
        <taxon>Metazoa</taxon>
        <taxon>Ecdysozoa</taxon>
        <taxon>Arthropoda</taxon>
        <taxon>Chelicerata</taxon>
        <taxon>Arachnida</taxon>
        <taxon>Araneae</taxon>
        <taxon>Araneomorphae</taxon>
        <taxon>Entelegynae</taxon>
        <taxon>Araneoidea</taxon>
        <taxon>Nephilidae</taxon>
        <taxon>Nephila</taxon>
    </lineage>
</organism>
<dbReference type="AlphaFoldDB" id="A0A8X6N8V1"/>
<dbReference type="Gene3D" id="3.30.420.10">
    <property type="entry name" value="Ribonuclease H-like superfamily/Ribonuclease H"/>
    <property type="match status" value="1"/>
</dbReference>
<sequence length="103" mass="11889">MDKVDTNRTDMNCVMNRNAFRKRLRGTASVMIRGEVSSPRTATLAFILRNMDSTTHQKMLRIHLKSHFERFSEKGTIFQLDNALQSKCRVCPKSCPRRGNTLD</sequence>
<dbReference type="Proteomes" id="UP000887013">
    <property type="component" value="Unassembled WGS sequence"/>
</dbReference>